<evidence type="ECO:0000256" key="5">
    <source>
        <dbReference type="ARBA" id="ARBA00023015"/>
    </source>
</evidence>
<dbReference type="InterPro" id="IPR022102">
    <property type="entry name" value="HJURP_C"/>
</dbReference>
<dbReference type="PANTHER" id="PTHR11945:SF534">
    <property type="entry name" value="MYOCYTE-SPECIFIC ENHANCER FACTOR 2"/>
    <property type="match status" value="1"/>
</dbReference>
<protein>
    <recommendedName>
        <fullName evidence="11">MADS-box domain-containing protein</fullName>
    </recommendedName>
</protein>
<dbReference type="Pfam" id="PF00319">
    <property type="entry name" value="SRF-TF"/>
    <property type="match status" value="1"/>
</dbReference>
<feature type="compositionally biased region" description="Low complexity" evidence="10">
    <location>
        <begin position="404"/>
        <end position="417"/>
    </location>
</feature>
<feature type="domain" description="MADS-box" evidence="11">
    <location>
        <begin position="1"/>
        <end position="61"/>
    </location>
</feature>
<dbReference type="Gene3D" id="3.40.1810.10">
    <property type="entry name" value="Transcription factor, MADS-box"/>
    <property type="match status" value="1"/>
</dbReference>
<dbReference type="GO" id="GO:0000978">
    <property type="term" value="F:RNA polymerase II cis-regulatory region sequence-specific DNA binding"/>
    <property type="evidence" value="ECO:0007669"/>
    <property type="project" value="TreeGrafter"/>
</dbReference>
<evidence type="ECO:0000256" key="2">
    <source>
        <dbReference type="ARBA" id="ARBA00022473"/>
    </source>
</evidence>
<feature type="region of interest" description="Disordered" evidence="10">
    <location>
        <begin position="393"/>
        <end position="451"/>
    </location>
</feature>
<dbReference type="GO" id="GO:0005634">
    <property type="term" value="C:nucleus"/>
    <property type="evidence" value="ECO:0007669"/>
    <property type="project" value="UniProtKB-SubCell"/>
</dbReference>
<dbReference type="CDD" id="cd00265">
    <property type="entry name" value="MADS_MEF2_like"/>
    <property type="match status" value="1"/>
</dbReference>
<dbReference type="InterPro" id="IPR033896">
    <property type="entry name" value="MEF2-like_N"/>
</dbReference>
<evidence type="ECO:0000256" key="4">
    <source>
        <dbReference type="ARBA" id="ARBA00022782"/>
    </source>
</evidence>
<dbReference type="EnsemblMetazoa" id="XM_021042592.2">
    <property type="protein sequence ID" value="XP_020898251.1"/>
    <property type="gene ID" value="LOC110237020"/>
</dbReference>
<evidence type="ECO:0000256" key="6">
    <source>
        <dbReference type="ARBA" id="ARBA00023125"/>
    </source>
</evidence>
<evidence type="ECO:0000256" key="7">
    <source>
        <dbReference type="ARBA" id="ARBA00023159"/>
    </source>
</evidence>
<dbReference type="GO" id="GO:0046983">
    <property type="term" value="F:protein dimerization activity"/>
    <property type="evidence" value="ECO:0007669"/>
    <property type="project" value="InterPro"/>
</dbReference>
<evidence type="ECO:0000313" key="13">
    <source>
        <dbReference type="Proteomes" id="UP000887567"/>
    </source>
</evidence>
<dbReference type="Proteomes" id="UP000887567">
    <property type="component" value="Unplaced"/>
</dbReference>
<evidence type="ECO:0000256" key="9">
    <source>
        <dbReference type="ARBA" id="ARBA00023242"/>
    </source>
</evidence>
<dbReference type="GeneID" id="110237020"/>
<dbReference type="FunFam" id="3.40.1810.10:FF:000001">
    <property type="entry name" value="Myocyte-specific enhancer factor 2A homolog"/>
    <property type="match status" value="1"/>
</dbReference>
<evidence type="ECO:0000256" key="1">
    <source>
        <dbReference type="ARBA" id="ARBA00004123"/>
    </source>
</evidence>
<dbReference type="RefSeq" id="XP_020898251.1">
    <property type="nucleotide sequence ID" value="XM_021042592.2"/>
</dbReference>
<keyword evidence="5" id="KW-0805">Transcription regulation</keyword>
<feature type="compositionally biased region" description="Low complexity" evidence="10">
    <location>
        <begin position="276"/>
        <end position="290"/>
    </location>
</feature>
<dbReference type="KEGG" id="epa:110237020"/>
<keyword evidence="4" id="KW-0221">Differentiation</keyword>
<keyword evidence="8" id="KW-0804">Transcription</keyword>
<feature type="compositionally biased region" description="Polar residues" evidence="10">
    <location>
        <begin position="250"/>
        <end position="263"/>
    </location>
</feature>
<keyword evidence="7" id="KW-0010">Activator</keyword>
<feature type="region of interest" description="Disordered" evidence="10">
    <location>
        <begin position="134"/>
        <end position="208"/>
    </location>
</feature>
<comment type="subcellular location">
    <subcellularLocation>
        <location evidence="1">Nucleus</location>
    </subcellularLocation>
</comment>
<sequence length="451" mass="49081">MGRKKIQISRIGDERNRQVTFTKRKFGLMKKAYELSILCDCEIALIIFNSANKLFQYASTDMDKILLKYTEYNEPHESRTNTDIVETISKKENKQLSSPDETEKQFVLTPRTEAKYNKINEEFDQMMKKNFIPQPNSENYPQQMPVTVPISQDSNSSDDTNGYSRSVSVDTIGSNSGMGNPNTSGRISTGTPNTGTNPGLSISGPPQQQTMSDLVAAAEMNKNISYQRQTNSVGSDPGSGFATPTMHGSGRNSVSPNPTASQPPNRPHLKVVIPTSRPSSASNIPSRSSSGNQNYASSNYALSTPVISLATPSNPGAPPPFSSMPSGTVGDLQFPPLLPQQQAQAFLQQQINLQSLQALSLLQGNPALLGGTNLMGNRLSVPTSVHSQQQLVNVKSEPAEHDPSSPNSRSSVSPTSPYCRQTPSREGRDIDMADVNTPKRPRMDTTANGWR</sequence>
<dbReference type="GO" id="GO:0045944">
    <property type="term" value="P:positive regulation of transcription by RNA polymerase II"/>
    <property type="evidence" value="ECO:0007669"/>
    <property type="project" value="InterPro"/>
</dbReference>
<dbReference type="AlphaFoldDB" id="A0A913X451"/>
<evidence type="ECO:0000313" key="12">
    <source>
        <dbReference type="EnsemblMetazoa" id="XP_020898251.1"/>
    </source>
</evidence>
<keyword evidence="9" id="KW-0539">Nucleus</keyword>
<evidence type="ECO:0000256" key="8">
    <source>
        <dbReference type="ARBA" id="ARBA00023163"/>
    </source>
</evidence>
<dbReference type="GO" id="GO:0000981">
    <property type="term" value="F:DNA-binding transcription factor activity, RNA polymerase II-specific"/>
    <property type="evidence" value="ECO:0007669"/>
    <property type="project" value="TreeGrafter"/>
</dbReference>
<evidence type="ECO:0000256" key="3">
    <source>
        <dbReference type="ARBA" id="ARBA00022553"/>
    </source>
</evidence>
<feature type="compositionally biased region" description="Polar residues" evidence="10">
    <location>
        <begin position="134"/>
        <end position="188"/>
    </location>
</feature>
<organism evidence="12 13">
    <name type="scientific">Exaiptasia diaphana</name>
    <name type="common">Tropical sea anemone</name>
    <name type="synonym">Aiptasia pulchella</name>
    <dbReference type="NCBI Taxonomy" id="2652724"/>
    <lineage>
        <taxon>Eukaryota</taxon>
        <taxon>Metazoa</taxon>
        <taxon>Cnidaria</taxon>
        <taxon>Anthozoa</taxon>
        <taxon>Hexacorallia</taxon>
        <taxon>Actiniaria</taxon>
        <taxon>Aiptasiidae</taxon>
        <taxon>Exaiptasia</taxon>
    </lineage>
</organism>
<keyword evidence="6" id="KW-0238">DNA-binding</keyword>
<feature type="compositionally biased region" description="Low complexity" evidence="10">
    <location>
        <begin position="189"/>
        <end position="199"/>
    </location>
</feature>
<feature type="region of interest" description="Disordered" evidence="10">
    <location>
        <begin position="229"/>
        <end position="297"/>
    </location>
</feature>
<dbReference type="OMA" id="DMADVNT"/>
<keyword evidence="2" id="KW-0217">Developmental protein</keyword>
<proteinExistence type="predicted"/>
<dbReference type="OrthoDB" id="1898716at2759"/>
<evidence type="ECO:0000256" key="10">
    <source>
        <dbReference type="SAM" id="MobiDB-lite"/>
    </source>
</evidence>
<dbReference type="PANTHER" id="PTHR11945">
    <property type="entry name" value="MADS BOX PROTEIN"/>
    <property type="match status" value="1"/>
</dbReference>
<reference evidence="12" key="1">
    <citation type="submission" date="2022-11" db="UniProtKB">
        <authorList>
            <consortium name="EnsemblMetazoa"/>
        </authorList>
    </citation>
    <scope>IDENTIFICATION</scope>
</reference>
<dbReference type="PROSITE" id="PS50066">
    <property type="entry name" value="MADS_BOX_2"/>
    <property type="match status" value="1"/>
</dbReference>
<name>A0A913X451_EXADI</name>
<keyword evidence="13" id="KW-1185">Reference proteome</keyword>
<accession>A0A913X451</accession>
<dbReference type="InterPro" id="IPR002100">
    <property type="entry name" value="TF_MADSbox"/>
</dbReference>
<evidence type="ECO:0000259" key="11">
    <source>
        <dbReference type="PROSITE" id="PS50066"/>
    </source>
</evidence>
<dbReference type="PRINTS" id="PR00404">
    <property type="entry name" value="MADSDOMAIN"/>
</dbReference>
<dbReference type="SMART" id="SM00432">
    <property type="entry name" value="MADS"/>
    <property type="match status" value="1"/>
</dbReference>
<dbReference type="InterPro" id="IPR036879">
    <property type="entry name" value="TF_MADSbox_sf"/>
</dbReference>
<dbReference type="Pfam" id="PF12347">
    <property type="entry name" value="HJURP_C"/>
    <property type="match status" value="1"/>
</dbReference>
<dbReference type="SUPFAM" id="SSF55455">
    <property type="entry name" value="SRF-like"/>
    <property type="match status" value="1"/>
</dbReference>
<dbReference type="GO" id="GO:0030154">
    <property type="term" value="P:cell differentiation"/>
    <property type="evidence" value="ECO:0007669"/>
    <property type="project" value="UniProtKB-KW"/>
</dbReference>
<dbReference type="PROSITE" id="PS00350">
    <property type="entry name" value="MADS_BOX_1"/>
    <property type="match status" value="1"/>
</dbReference>
<keyword evidence="3" id="KW-0597">Phosphoprotein</keyword>